<organism evidence="2 3">
    <name type="scientific">Allacma fusca</name>
    <dbReference type="NCBI Taxonomy" id="39272"/>
    <lineage>
        <taxon>Eukaryota</taxon>
        <taxon>Metazoa</taxon>
        <taxon>Ecdysozoa</taxon>
        <taxon>Arthropoda</taxon>
        <taxon>Hexapoda</taxon>
        <taxon>Collembola</taxon>
        <taxon>Symphypleona</taxon>
        <taxon>Sminthuridae</taxon>
        <taxon>Allacma</taxon>
    </lineage>
</organism>
<dbReference type="AlphaFoldDB" id="A0A8J2KWG6"/>
<evidence type="ECO:0000313" key="2">
    <source>
        <dbReference type="EMBL" id="CAG7820464.1"/>
    </source>
</evidence>
<accession>A0A8J2KWG6</accession>
<reference evidence="2" key="1">
    <citation type="submission" date="2021-06" db="EMBL/GenBank/DDBJ databases">
        <authorList>
            <person name="Hodson N. C."/>
            <person name="Mongue J. A."/>
            <person name="Jaron S. K."/>
        </authorList>
    </citation>
    <scope>NUCLEOTIDE SEQUENCE</scope>
</reference>
<name>A0A8J2KWG6_9HEXA</name>
<feature type="compositionally biased region" description="Polar residues" evidence="1">
    <location>
        <begin position="110"/>
        <end position="122"/>
    </location>
</feature>
<protein>
    <submittedName>
        <fullName evidence="2">Uncharacterized protein</fullName>
    </submittedName>
</protein>
<gene>
    <name evidence="2" type="ORF">AFUS01_LOCUS30854</name>
</gene>
<evidence type="ECO:0000256" key="1">
    <source>
        <dbReference type="SAM" id="MobiDB-lite"/>
    </source>
</evidence>
<dbReference type="Proteomes" id="UP000708208">
    <property type="component" value="Unassembled WGS sequence"/>
</dbReference>
<proteinExistence type="predicted"/>
<feature type="region of interest" description="Disordered" evidence="1">
    <location>
        <begin position="323"/>
        <end position="342"/>
    </location>
</feature>
<evidence type="ECO:0000313" key="3">
    <source>
        <dbReference type="Proteomes" id="UP000708208"/>
    </source>
</evidence>
<keyword evidence="3" id="KW-1185">Reference proteome</keyword>
<comment type="caution">
    <text evidence="2">The sequence shown here is derived from an EMBL/GenBank/DDBJ whole genome shotgun (WGS) entry which is preliminary data.</text>
</comment>
<dbReference type="EMBL" id="CAJVCH010479184">
    <property type="protein sequence ID" value="CAG7820464.1"/>
    <property type="molecule type" value="Genomic_DNA"/>
</dbReference>
<feature type="region of interest" description="Disordered" evidence="1">
    <location>
        <begin position="103"/>
        <end position="124"/>
    </location>
</feature>
<sequence>MVNCAYSMAYNGGLEDPQNWPFSVRYTASPYRKSKFPVDVHGETTTHWSNSAFPNGTNTVMSGNNTDGHFHNVSYPYQYVNMGPSSLHQHSHHFYQPNGEYPVQDGCSGSGSHETQQYSIPGSDQHLYGLPAPHSLPPSSSDCNFFMRYPRHRLNCVDLNRDPSNLSQVQGIVDEGYIEDLKKPYMSSKNKPIAVGAESDNINLHCDPYSYVYDSKIHEDLSVISVLCCGKRDSSSSASIPMQYSGSLLALSSSRNDSSENEYEEIHDVARYINNSTGPLHFKSFSSTDDTLAEVVEVQQRHDRVLDQLNLEVENLLISSSNDMVEGNKSRDSSAPLPHVNGPLDKMTSLSLNGIYQECYCDEIPSMPQFGTIGNLRAGVVNSLSKDICCCESNRDVKIVRSRRSNSLTHNGFHNDAVPKAASIGDDYISGLSGPNNTLSRKTKLEPYPNQLSDSNPKLKLSNHHDILPSTFISDKHCKNRHHRAYSLIPHWKIREHLRRLPFLRQQRKFISPYAPMSSLFCINPS</sequence>
<feature type="region of interest" description="Disordered" evidence="1">
    <location>
        <begin position="435"/>
        <end position="460"/>
    </location>
</feature>